<dbReference type="EMBL" id="KQ947440">
    <property type="protein sequence ID" value="KUJ07366.1"/>
    <property type="molecule type" value="Genomic_DNA"/>
</dbReference>
<evidence type="ECO:0000256" key="1">
    <source>
        <dbReference type="SAM" id="MobiDB-lite"/>
    </source>
</evidence>
<accession>A0A132B4N7</accession>
<reference evidence="2 3" key="1">
    <citation type="submission" date="2015-10" db="EMBL/GenBank/DDBJ databases">
        <title>Full genome of DAOMC 229536 Phialocephala scopiformis, a fungal endophyte of spruce producing the potent anti-insectan compound rugulosin.</title>
        <authorList>
            <consortium name="DOE Joint Genome Institute"/>
            <person name="Walker A.K."/>
            <person name="Frasz S.L."/>
            <person name="Seifert K.A."/>
            <person name="Miller J.D."/>
            <person name="Mondo S.J."/>
            <person name="Labutti K."/>
            <person name="Lipzen A."/>
            <person name="Dockter R."/>
            <person name="Kennedy M."/>
            <person name="Grigoriev I.V."/>
            <person name="Spatafora J.W."/>
        </authorList>
    </citation>
    <scope>NUCLEOTIDE SEQUENCE [LARGE SCALE GENOMIC DNA]</scope>
    <source>
        <strain evidence="2 3">CBS 120377</strain>
    </source>
</reference>
<sequence length="63" mass="7701">MERKEIKGIAFYITAWINWWGKSEKLEFYNNEEDTIEYPPMPLKPRCRPTTESQEEYKARVEE</sequence>
<evidence type="ECO:0000313" key="2">
    <source>
        <dbReference type="EMBL" id="KUJ07366.1"/>
    </source>
</evidence>
<dbReference type="OrthoDB" id="3558079at2759"/>
<keyword evidence="3" id="KW-1185">Reference proteome</keyword>
<dbReference type="Proteomes" id="UP000070700">
    <property type="component" value="Unassembled WGS sequence"/>
</dbReference>
<protein>
    <submittedName>
        <fullName evidence="2">Uncharacterized protein</fullName>
    </submittedName>
</protein>
<gene>
    <name evidence="2" type="ORF">LY89DRAFT_766588</name>
</gene>
<dbReference type="RefSeq" id="XP_018061721.1">
    <property type="nucleotide sequence ID" value="XM_018221732.1"/>
</dbReference>
<evidence type="ECO:0000313" key="3">
    <source>
        <dbReference type="Proteomes" id="UP000070700"/>
    </source>
</evidence>
<name>A0A132B4N7_MOLSC</name>
<dbReference type="AlphaFoldDB" id="A0A132B4N7"/>
<dbReference type="GeneID" id="28831458"/>
<organism evidence="2 3">
    <name type="scientific">Mollisia scopiformis</name>
    <name type="common">Conifer needle endophyte fungus</name>
    <name type="synonym">Phialocephala scopiformis</name>
    <dbReference type="NCBI Taxonomy" id="149040"/>
    <lineage>
        <taxon>Eukaryota</taxon>
        <taxon>Fungi</taxon>
        <taxon>Dikarya</taxon>
        <taxon>Ascomycota</taxon>
        <taxon>Pezizomycotina</taxon>
        <taxon>Leotiomycetes</taxon>
        <taxon>Helotiales</taxon>
        <taxon>Mollisiaceae</taxon>
        <taxon>Mollisia</taxon>
    </lineage>
</organism>
<dbReference type="InParanoid" id="A0A132B4N7"/>
<dbReference type="KEGG" id="psco:LY89DRAFT_766588"/>
<feature type="region of interest" description="Disordered" evidence="1">
    <location>
        <begin position="40"/>
        <end position="63"/>
    </location>
</feature>
<proteinExistence type="predicted"/>